<sequence>MQRIEQDLYQFSTYIPPIDLSFHQYLLTADEPILFK</sequence>
<evidence type="ECO:0000313" key="2">
    <source>
        <dbReference type="Proteomes" id="UP000005104"/>
    </source>
</evidence>
<keyword evidence="2" id="KW-1185">Reference proteome</keyword>
<accession>H5XTZ5</accession>
<protein>
    <submittedName>
        <fullName evidence="1">Uncharacterized protein</fullName>
    </submittedName>
</protein>
<dbReference type="EMBL" id="CM001441">
    <property type="protein sequence ID" value="EHQ88953.1"/>
    <property type="molecule type" value="Genomic_DNA"/>
</dbReference>
<reference evidence="1 2" key="1">
    <citation type="submission" date="2011-11" db="EMBL/GenBank/DDBJ databases">
        <title>The Noncontiguous Finished genome of Desulfosporosinus youngiae DSM 17734.</title>
        <authorList>
            <consortium name="US DOE Joint Genome Institute (JGI-PGF)"/>
            <person name="Lucas S."/>
            <person name="Han J."/>
            <person name="Lapidus A."/>
            <person name="Cheng J.-F."/>
            <person name="Goodwin L."/>
            <person name="Pitluck S."/>
            <person name="Peters L."/>
            <person name="Ovchinnikova G."/>
            <person name="Lu M."/>
            <person name="Land M.L."/>
            <person name="Hauser L."/>
            <person name="Pester M."/>
            <person name="Spring S."/>
            <person name="Ollivier B."/>
            <person name="Rattei T."/>
            <person name="Klenk H.-P."/>
            <person name="Wagner M."/>
            <person name="Loy A."/>
            <person name="Woyke T.J."/>
        </authorList>
    </citation>
    <scope>NUCLEOTIDE SEQUENCE [LARGE SCALE GENOMIC DNA]</scope>
    <source>
        <strain evidence="1 2">DSM 17734</strain>
    </source>
</reference>
<dbReference type="Proteomes" id="UP000005104">
    <property type="component" value="Chromosome"/>
</dbReference>
<dbReference type="STRING" id="768710.DesyoDRAFT_1829"/>
<dbReference type="HOGENOM" id="CLU_3355837_0_0_9"/>
<evidence type="ECO:0000313" key="1">
    <source>
        <dbReference type="EMBL" id="EHQ88953.1"/>
    </source>
</evidence>
<organism evidence="1 2">
    <name type="scientific">Desulfosporosinus youngiae DSM 17734</name>
    <dbReference type="NCBI Taxonomy" id="768710"/>
    <lineage>
        <taxon>Bacteria</taxon>
        <taxon>Bacillati</taxon>
        <taxon>Bacillota</taxon>
        <taxon>Clostridia</taxon>
        <taxon>Eubacteriales</taxon>
        <taxon>Desulfitobacteriaceae</taxon>
        <taxon>Desulfosporosinus</taxon>
    </lineage>
</organism>
<name>H5XTZ5_9FIRM</name>
<dbReference type="AlphaFoldDB" id="H5XTZ5"/>
<gene>
    <name evidence="1" type="ORF">DesyoDRAFT_1829</name>
</gene>
<proteinExistence type="predicted"/>